<protein>
    <submittedName>
        <fullName evidence="1">Uncharacterized protein</fullName>
    </submittedName>
</protein>
<reference evidence="1" key="2">
    <citation type="submission" date="2022-06" db="UniProtKB">
        <authorList>
            <consortium name="EnsemblMetazoa"/>
        </authorList>
    </citation>
    <scope>IDENTIFICATION</scope>
    <source>
        <strain evidence="1">DF5081</strain>
    </source>
</reference>
<organism evidence="1 2">
    <name type="scientific">Caenorhabditis japonica</name>
    <dbReference type="NCBI Taxonomy" id="281687"/>
    <lineage>
        <taxon>Eukaryota</taxon>
        <taxon>Metazoa</taxon>
        <taxon>Ecdysozoa</taxon>
        <taxon>Nematoda</taxon>
        <taxon>Chromadorea</taxon>
        <taxon>Rhabditida</taxon>
        <taxon>Rhabditina</taxon>
        <taxon>Rhabditomorpha</taxon>
        <taxon>Rhabditoidea</taxon>
        <taxon>Rhabditidae</taxon>
        <taxon>Peloderinae</taxon>
        <taxon>Caenorhabditis</taxon>
    </lineage>
</organism>
<dbReference type="EnsemblMetazoa" id="CJA09221.1">
    <property type="protein sequence ID" value="CJA09221.1"/>
    <property type="gene ID" value="WBGene00128426"/>
</dbReference>
<evidence type="ECO:0000313" key="1">
    <source>
        <dbReference type="EnsemblMetazoa" id="CJA09221.1"/>
    </source>
</evidence>
<name>A0A8R1DS51_CAEJA</name>
<reference evidence="2" key="1">
    <citation type="submission" date="2010-08" db="EMBL/GenBank/DDBJ databases">
        <authorList>
            <consortium name="Caenorhabditis japonica Sequencing Consortium"/>
            <person name="Wilson R.K."/>
        </authorList>
    </citation>
    <scope>NUCLEOTIDE SEQUENCE [LARGE SCALE GENOMIC DNA]</scope>
    <source>
        <strain evidence="2">DF5081</strain>
    </source>
</reference>
<evidence type="ECO:0000313" key="2">
    <source>
        <dbReference type="Proteomes" id="UP000005237"/>
    </source>
</evidence>
<sequence>TDRSILRVFAEFLAYFAGFRE</sequence>
<dbReference type="AlphaFoldDB" id="A0A8R1DS51"/>
<proteinExistence type="predicted"/>
<accession>A0A8R1DS51</accession>
<keyword evidence="2" id="KW-1185">Reference proteome</keyword>
<dbReference type="Proteomes" id="UP000005237">
    <property type="component" value="Unassembled WGS sequence"/>
</dbReference>